<proteinExistence type="predicted"/>
<name>A0A3W0AZY6_SALDE</name>
<dbReference type="RefSeq" id="WP_119007047.1">
    <property type="nucleotide sequence ID" value="NZ_PCKA01000003.1"/>
</dbReference>
<gene>
    <name evidence="1" type="ORF">EJW65_22340</name>
</gene>
<dbReference type="EMBL" id="AAHTYN010000048">
    <property type="protein sequence ID" value="ECA3154828.1"/>
    <property type="molecule type" value="Genomic_DNA"/>
</dbReference>
<organism evidence="1">
    <name type="scientific">Salmonella derby</name>
    <dbReference type="NCBI Taxonomy" id="28144"/>
    <lineage>
        <taxon>Bacteria</taxon>
        <taxon>Pseudomonadati</taxon>
        <taxon>Pseudomonadota</taxon>
        <taxon>Gammaproteobacteria</taxon>
        <taxon>Enterobacterales</taxon>
        <taxon>Enterobacteriaceae</taxon>
        <taxon>Salmonella</taxon>
    </lineage>
</organism>
<accession>A0A3W0AZY6</accession>
<evidence type="ECO:0000313" key="1">
    <source>
        <dbReference type="EMBL" id="ECA3154828.1"/>
    </source>
</evidence>
<reference evidence="1" key="1">
    <citation type="submission" date="2018-12" db="EMBL/GenBank/DDBJ databases">
        <authorList>
            <consortium name="NARMS: The National Antimicrobial Resistance Monitoring System"/>
        </authorList>
    </citation>
    <scope>NUCLEOTIDE SEQUENCE</scope>
    <source>
        <strain evidence="1">FSIS11816337</strain>
    </source>
</reference>
<comment type="caution">
    <text evidence="1">The sequence shown here is derived from an EMBL/GenBank/DDBJ whole genome shotgun (WGS) entry which is preliminary data.</text>
</comment>
<dbReference type="AlphaFoldDB" id="A0A3W0AZY6"/>
<protein>
    <submittedName>
        <fullName evidence="1">Tail length tape measure protein</fullName>
    </submittedName>
</protein>
<sequence length="328" mass="36908">MSQELQQYFLQSVTINDNKVPRDWIFTAVYVEKASLKAPLLKLEIHDITGTIIDDWKAKYGASLVAEMGDPQGNAGTFKTTFFVTSAMLAGDVVTVIAVSEDVRRFKIPSPRTNLHTNKTPDAIFKVYAGDQQIAGSAMKRAVTYHLNAGEKPSKMFAEMARDKGALCWTCRGQFNFYPLADLIKQQPSFTYEGNNPQAEYTLSKMRLIQQDHAVTATNQYRFVGYSMTDGYIECGDSSLPVRYISDSDMETLRNMQLSLVPKLDIEVAGNPEIKPGMVIEILVYRYDQENRLDESLPRKMIVKNVAHFEDRVGYTTRIILGVPNSEA</sequence>